<sequence>MADDDFKMPTDLKECPHKTEFPPMTAWDHYVSVKVGKGEQKKEFNVYRGLLTYYSSYFAAALDGNFKEGVTQVVELKEDDPKVFEAFRSWMYTRRLLDQVPSFDVLKSAAHDRFLCNVFIFGDMRGIPGLKNEAIDQLHRSTAETWMVPSNDIKYIYTHTPVPSSLRDFVVSVHALTKNSVEEAESGKHGFTVDFLFDLLKMDSASTF</sequence>
<dbReference type="InterPro" id="IPR011333">
    <property type="entry name" value="SKP1/BTB/POZ_sf"/>
</dbReference>
<dbReference type="OrthoDB" id="194443at2759"/>
<proteinExistence type="predicted"/>
<gene>
    <name evidence="2" type="ORF">BU16DRAFT_562946</name>
</gene>
<accession>A0A6A6QP34</accession>
<dbReference type="PANTHER" id="PTHR47843:SF2">
    <property type="entry name" value="BTB DOMAIN-CONTAINING PROTEIN"/>
    <property type="match status" value="1"/>
</dbReference>
<dbReference type="Pfam" id="PF00651">
    <property type="entry name" value="BTB"/>
    <property type="match status" value="1"/>
</dbReference>
<evidence type="ECO:0000313" key="3">
    <source>
        <dbReference type="Proteomes" id="UP000799750"/>
    </source>
</evidence>
<reference evidence="2" key="1">
    <citation type="journal article" date="2020" name="Stud. Mycol.">
        <title>101 Dothideomycetes genomes: a test case for predicting lifestyles and emergence of pathogens.</title>
        <authorList>
            <person name="Haridas S."/>
            <person name="Albert R."/>
            <person name="Binder M."/>
            <person name="Bloem J."/>
            <person name="Labutti K."/>
            <person name="Salamov A."/>
            <person name="Andreopoulos B."/>
            <person name="Baker S."/>
            <person name="Barry K."/>
            <person name="Bills G."/>
            <person name="Bluhm B."/>
            <person name="Cannon C."/>
            <person name="Castanera R."/>
            <person name="Culley D."/>
            <person name="Daum C."/>
            <person name="Ezra D."/>
            <person name="Gonzalez J."/>
            <person name="Henrissat B."/>
            <person name="Kuo A."/>
            <person name="Liang C."/>
            <person name="Lipzen A."/>
            <person name="Lutzoni F."/>
            <person name="Magnuson J."/>
            <person name="Mondo S."/>
            <person name="Nolan M."/>
            <person name="Ohm R."/>
            <person name="Pangilinan J."/>
            <person name="Park H.-J."/>
            <person name="Ramirez L."/>
            <person name="Alfaro M."/>
            <person name="Sun H."/>
            <person name="Tritt A."/>
            <person name="Yoshinaga Y."/>
            <person name="Zwiers L.-H."/>
            <person name="Turgeon B."/>
            <person name="Goodwin S."/>
            <person name="Spatafora J."/>
            <person name="Crous P."/>
            <person name="Grigoriev I."/>
        </authorList>
    </citation>
    <scope>NUCLEOTIDE SEQUENCE</scope>
    <source>
        <strain evidence="2">CBS 269.34</strain>
    </source>
</reference>
<dbReference type="CDD" id="cd18186">
    <property type="entry name" value="BTB_POZ_ZBTB_KLHL-like"/>
    <property type="match status" value="1"/>
</dbReference>
<evidence type="ECO:0000313" key="2">
    <source>
        <dbReference type="EMBL" id="KAF2493992.1"/>
    </source>
</evidence>
<evidence type="ECO:0000259" key="1">
    <source>
        <dbReference type="PROSITE" id="PS50097"/>
    </source>
</evidence>
<dbReference type="Gene3D" id="3.30.710.10">
    <property type="entry name" value="Potassium Channel Kv1.1, Chain A"/>
    <property type="match status" value="1"/>
</dbReference>
<dbReference type="PROSITE" id="PS50097">
    <property type="entry name" value="BTB"/>
    <property type="match status" value="1"/>
</dbReference>
<name>A0A6A6QP34_9PEZI</name>
<keyword evidence="3" id="KW-1185">Reference proteome</keyword>
<dbReference type="PANTHER" id="PTHR47843">
    <property type="entry name" value="BTB DOMAIN-CONTAINING PROTEIN-RELATED"/>
    <property type="match status" value="1"/>
</dbReference>
<organism evidence="2 3">
    <name type="scientific">Lophium mytilinum</name>
    <dbReference type="NCBI Taxonomy" id="390894"/>
    <lineage>
        <taxon>Eukaryota</taxon>
        <taxon>Fungi</taxon>
        <taxon>Dikarya</taxon>
        <taxon>Ascomycota</taxon>
        <taxon>Pezizomycotina</taxon>
        <taxon>Dothideomycetes</taxon>
        <taxon>Pleosporomycetidae</taxon>
        <taxon>Mytilinidiales</taxon>
        <taxon>Mytilinidiaceae</taxon>
        <taxon>Lophium</taxon>
    </lineage>
</organism>
<dbReference type="SUPFAM" id="SSF54695">
    <property type="entry name" value="POZ domain"/>
    <property type="match status" value="1"/>
</dbReference>
<dbReference type="AlphaFoldDB" id="A0A6A6QP34"/>
<dbReference type="InterPro" id="IPR000210">
    <property type="entry name" value="BTB/POZ_dom"/>
</dbReference>
<feature type="domain" description="BTB" evidence="1">
    <location>
        <begin position="29"/>
        <end position="96"/>
    </location>
</feature>
<protein>
    <recommendedName>
        <fullName evidence="1">BTB domain-containing protein</fullName>
    </recommendedName>
</protein>
<dbReference type="Proteomes" id="UP000799750">
    <property type="component" value="Unassembled WGS sequence"/>
</dbReference>
<dbReference type="EMBL" id="MU004191">
    <property type="protein sequence ID" value="KAF2493992.1"/>
    <property type="molecule type" value="Genomic_DNA"/>
</dbReference>